<evidence type="ECO:0000313" key="1">
    <source>
        <dbReference type="EMBL" id="MEJ6011432.1"/>
    </source>
</evidence>
<protein>
    <submittedName>
        <fullName evidence="1">Uncharacterized protein</fullName>
    </submittedName>
</protein>
<dbReference type="RefSeq" id="WP_339968683.1">
    <property type="nucleotide sequence ID" value="NZ_JBBHJY010000009.1"/>
</dbReference>
<dbReference type="Proteomes" id="UP001379235">
    <property type="component" value="Unassembled WGS sequence"/>
</dbReference>
<accession>A0ABU8SBT9</accession>
<keyword evidence="2" id="KW-1185">Reference proteome</keyword>
<organism evidence="1 2">
    <name type="scientific">Novosphingobium aquae</name>
    <dbReference type="NCBI Taxonomy" id="3133435"/>
    <lineage>
        <taxon>Bacteria</taxon>
        <taxon>Pseudomonadati</taxon>
        <taxon>Pseudomonadota</taxon>
        <taxon>Alphaproteobacteria</taxon>
        <taxon>Sphingomonadales</taxon>
        <taxon>Sphingomonadaceae</taxon>
        <taxon>Novosphingobium</taxon>
    </lineage>
</organism>
<gene>
    <name evidence="1" type="ORF">WG900_16060</name>
</gene>
<proteinExistence type="predicted"/>
<evidence type="ECO:0000313" key="2">
    <source>
        <dbReference type="Proteomes" id="UP001379235"/>
    </source>
</evidence>
<sequence>MKAGDIIENYQGKFAKVIEIKGSRFGLSAWVYKKDVAALETVPVIYLNMFGLKQVLKSEEAKAPKAKAPKAE</sequence>
<reference evidence="1 2" key="1">
    <citation type="submission" date="2024-03" db="EMBL/GenBank/DDBJ databases">
        <authorList>
            <person name="Jo J.-H."/>
        </authorList>
    </citation>
    <scope>NUCLEOTIDE SEQUENCE [LARGE SCALE GENOMIC DNA]</scope>
    <source>
        <strain evidence="1 2">AS3R-12</strain>
    </source>
</reference>
<comment type="caution">
    <text evidence="1">The sequence shown here is derived from an EMBL/GenBank/DDBJ whole genome shotgun (WGS) entry which is preliminary data.</text>
</comment>
<dbReference type="EMBL" id="JBBHJY010000009">
    <property type="protein sequence ID" value="MEJ6011432.1"/>
    <property type="molecule type" value="Genomic_DNA"/>
</dbReference>
<name>A0ABU8SBT9_9SPHN</name>